<evidence type="ECO:0000313" key="2">
    <source>
        <dbReference type="Proteomes" id="UP000077134"/>
    </source>
</evidence>
<keyword evidence="2" id="KW-1185">Reference proteome</keyword>
<dbReference type="STRING" id="1763538.LPB68_04595"/>
<proteinExistence type="predicted"/>
<organism evidence="1 2">
    <name type="scientific">Paenibacillus crassostreae</name>
    <dbReference type="NCBI Taxonomy" id="1763538"/>
    <lineage>
        <taxon>Bacteria</taxon>
        <taxon>Bacillati</taxon>
        <taxon>Bacillota</taxon>
        <taxon>Bacilli</taxon>
        <taxon>Bacillales</taxon>
        <taxon>Paenibacillaceae</taxon>
        <taxon>Paenibacillus</taxon>
    </lineage>
</organism>
<dbReference type="EMBL" id="LSFN01000032">
    <property type="protein sequence ID" value="OAB72864.1"/>
    <property type="molecule type" value="Genomic_DNA"/>
</dbReference>
<dbReference type="InterPro" id="IPR022551">
    <property type="entry name" value="BrxC"/>
</dbReference>
<dbReference type="OrthoDB" id="677051at2"/>
<name>A0A167C737_9BACL</name>
<dbReference type="NCBIfam" id="TIGR04019">
    <property type="entry name" value="B_thiol_YtxJ"/>
    <property type="match status" value="1"/>
</dbReference>
<gene>
    <name evidence="1" type="ORF">PNBC_15655</name>
</gene>
<dbReference type="AlphaFoldDB" id="A0A167C737"/>
<dbReference type="Gene3D" id="3.40.30.10">
    <property type="entry name" value="Glutaredoxin"/>
    <property type="match status" value="1"/>
</dbReference>
<dbReference type="RefSeq" id="WP_068659757.1">
    <property type="nucleotide sequence ID" value="NZ_CP017770.1"/>
</dbReference>
<reference evidence="1 2" key="1">
    <citation type="submission" date="2016-02" db="EMBL/GenBank/DDBJ databases">
        <title>Paenibacillus sp. LPB0068, isolated from Crassostrea gigas.</title>
        <authorList>
            <person name="Shin S.-K."/>
            <person name="Yi H."/>
        </authorList>
    </citation>
    <scope>NUCLEOTIDE SEQUENCE [LARGE SCALE GENOMIC DNA]</scope>
    <source>
        <strain evidence="1 2">LPB0068</strain>
    </source>
</reference>
<dbReference type="Proteomes" id="UP000077134">
    <property type="component" value="Unassembled WGS sequence"/>
</dbReference>
<sequence length="113" mass="12943">MASITRLTTLEQLNTVLEASQNKPQLLFKHSTRCSISKSAYKQVMSYLEETPNESIDYGMIYVIEDRPISRELADLVGVKHESPQVILLKDKQPVWHISHSKITSHALQHELE</sequence>
<protein>
    <submittedName>
        <fullName evidence="1">General stress protein</fullName>
    </submittedName>
</protein>
<accession>A0A167C737</accession>
<dbReference type="Pfam" id="PF11009">
    <property type="entry name" value="BrxC"/>
    <property type="match status" value="1"/>
</dbReference>
<dbReference type="InterPro" id="IPR036249">
    <property type="entry name" value="Thioredoxin-like_sf"/>
</dbReference>
<dbReference type="SUPFAM" id="SSF52833">
    <property type="entry name" value="Thioredoxin-like"/>
    <property type="match status" value="1"/>
</dbReference>
<dbReference type="KEGG" id="pcx:LPB68_04595"/>
<comment type="caution">
    <text evidence="1">The sequence shown here is derived from an EMBL/GenBank/DDBJ whole genome shotgun (WGS) entry which is preliminary data.</text>
</comment>
<evidence type="ECO:0000313" key="1">
    <source>
        <dbReference type="EMBL" id="OAB72864.1"/>
    </source>
</evidence>